<dbReference type="SUPFAM" id="SSF53756">
    <property type="entry name" value="UDP-Glycosyltransferase/glycogen phosphorylase"/>
    <property type="match status" value="1"/>
</dbReference>
<dbReference type="Proteomes" id="UP001597548">
    <property type="component" value="Unassembled WGS sequence"/>
</dbReference>
<evidence type="ECO:0000259" key="1">
    <source>
        <dbReference type="Pfam" id="PF00534"/>
    </source>
</evidence>
<organism evidence="3 4">
    <name type="scientific">Psychroserpens luteus</name>
    <dbReference type="NCBI Taxonomy" id="1434066"/>
    <lineage>
        <taxon>Bacteria</taxon>
        <taxon>Pseudomonadati</taxon>
        <taxon>Bacteroidota</taxon>
        <taxon>Flavobacteriia</taxon>
        <taxon>Flavobacteriales</taxon>
        <taxon>Flavobacteriaceae</taxon>
        <taxon>Psychroserpens</taxon>
    </lineage>
</organism>
<dbReference type="Gene3D" id="3.40.50.2000">
    <property type="entry name" value="Glycogen Phosphorylase B"/>
    <property type="match status" value="2"/>
</dbReference>
<accession>A0ABW5ZTA5</accession>
<comment type="caution">
    <text evidence="3">The sequence shown here is derived from an EMBL/GenBank/DDBJ whole genome shotgun (WGS) entry which is preliminary data.</text>
</comment>
<dbReference type="EMBL" id="JBHUOS010000009">
    <property type="protein sequence ID" value="MFD2916258.1"/>
    <property type="molecule type" value="Genomic_DNA"/>
</dbReference>
<keyword evidence="4" id="KW-1185">Reference proteome</keyword>
<sequence>MPKRIKILFTIPNFDTAGSGKVVYDLVRGLDKNKFNPEICCFHDKGAFFKNIEQLGVPVHLFKFTADYKPLVSLPFRILKISKFFAKHKFDMIHSWHWSSDFTEPLAAKIAGIPFVYTKKAMGWGNKSWRWRTRLSSKIIAINKDMLEQFFINYKSKTVYMPLGVDTTKFDYLETKRSTPNGHVFKDSDFVIVSIANLVPVKGIEVLLNAVKQLDNDSIQVLIVGDKDNDYGESLEKEFASKQIHFIGKQLDVKSYLAVANVFVIPTKDEGRKEGMPIAPLEAMASGRIVIGSNISGIKDILINFNSLLFEPNNSAALTKVLINIISLNPEERLSLGRELRSNVENSYSLDSCIKHHESLYINVLKA</sequence>
<feature type="domain" description="Glycosyl transferase family 1" evidence="1">
    <location>
        <begin position="181"/>
        <end position="338"/>
    </location>
</feature>
<keyword evidence="3" id="KW-0328">Glycosyltransferase</keyword>
<protein>
    <submittedName>
        <fullName evidence="3">Glycosyltransferase</fullName>
        <ecNumber evidence="3">2.4.-.-</ecNumber>
    </submittedName>
</protein>
<dbReference type="Pfam" id="PF00534">
    <property type="entry name" value="Glycos_transf_1"/>
    <property type="match status" value="1"/>
</dbReference>
<dbReference type="PANTHER" id="PTHR12526">
    <property type="entry name" value="GLYCOSYLTRANSFERASE"/>
    <property type="match status" value="1"/>
</dbReference>
<gene>
    <name evidence="3" type="ORF">ACFS29_11450</name>
</gene>
<evidence type="ECO:0000259" key="2">
    <source>
        <dbReference type="Pfam" id="PF13439"/>
    </source>
</evidence>
<keyword evidence="3" id="KW-0808">Transferase</keyword>
<dbReference type="GO" id="GO:0016757">
    <property type="term" value="F:glycosyltransferase activity"/>
    <property type="evidence" value="ECO:0007669"/>
    <property type="project" value="UniProtKB-KW"/>
</dbReference>
<dbReference type="RefSeq" id="WP_194508265.1">
    <property type="nucleotide sequence ID" value="NZ_JADILU010000004.1"/>
</dbReference>
<dbReference type="Pfam" id="PF13439">
    <property type="entry name" value="Glyco_transf_4"/>
    <property type="match status" value="1"/>
</dbReference>
<name>A0ABW5ZTA5_9FLAO</name>
<dbReference type="PANTHER" id="PTHR12526:SF634">
    <property type="entry name" value="BLL3361 PROTEIN"/>
    <property type="match status" value="1"/>
</dbReference>
<dbReference type="InterPro" id="IPR001296">
    <property type="entry name" value="Glyco_trans_1"/>
</dbReference>
<feature type="domain" description="Glycosyltransferase subfamily 4-like N-terminal" evidence="2">
    <location>
        <begin position="18"/>
        <end position="168"/>
    </location>
</feature>
<evidence type="ECO:0000313" key="3">
    <source>
        <dbReference type="EMBL" id="MFD2916258.1"/>
    </source>
</evidence>
<reference evidence="4" key="1">
    <citation type="journal article" date="2019" name="Int. J. Syst. Evol. Microbiol.">
        <title>The Global Catalogue of Microorganisms (GCM) 10K type strain sequencing project: providing services to taxonomists for standard genome sequencing and annotation.</title>
        <authorList>
            <consortium name="The Broad Institute Genomics Platform"/>
            <consortium name="The Broad Institute Genome Sequencing Center for Infectious Disease"/>
            <person name="Wu L."/>
            <person name="Ma J."/>
        </authorList>
    </citation>
    <scope>NUCLEOTIDE SEQUENCE [LARGE SCALE GENOMIC DNA]</scope>
    <source>
        <strain evidence="4">KCTC 32514</strain>
    </source>
</reference>
<evidence type="ECO:0000313" key="4">
    <source>
        <dbReference type="Proteomes" id="UP001597548"/>
    </source>
</evidence>
<proteinExistence type="predicted"/>
<dbReference type="InterPro" id="IPR028098">
    <property type="entry name" value="Glyco_trans_4-like_N"/>
</dbReference>
<dbReference type="EC" id="2.4.-.-" evidence="3"/>